<proteinExistence type="predicted"/>
<dbReference type="EMBL" id="JACGWJ010000002">
    <property type="protein sequence ID" value="KAL0436796.1"/>
    <property type="molecule type" value="Genomic_DNA"/>
</dbReference>
<evidence type="ECO:0000313" key="1">
    <source>
        <dbReference type="EMBL" id="KAL0436796.1"/>
    </source>
</evidence>
<comment type="caution">
    <text evidence="1">The sequence shown here is derived from an EMBL/GenBank/DDBJ whole genome shotgun (WGS) entry which is preliminary data.</text>
</comment>
<reference evidence="1" key="1">
    <citation type="submission" date="2020-06" db="EMBL/GenBank/DDBJ databases">
        <authorList>
            <person name="Li T."/>
            <person name="Hu X."/>
            <person name="Zhang T."/>
            <person name="Song X."/>
            <person name="Zhang H."/>
            <person name="Dai N."/>
            <person name="Sheng W."/>
            <person name="Hou X."/>
            <person name="Wei L."/>
        </authorList>
    </citation>
    <scope>NUCLEOTIDE SEQUENCE</scope>
    <source>
        <strain evidence="1">G02</strain>
        <tissue evidence="1">Leaf</tissue>
    </source>
</reference>
<accession>A0AAW2W9I0</accession>
<sequence>MTSLNNGNTPSVYWSGGYLATRGLNTLPPAVDPPTLLPKAVHQQDQHHCSHHSLLQSCFTREEGYEGLIHAFSRTIKTLLLAQAQDRLLREGIPFSEEVITDELSTHFRTPSHLPTYNGTNNPLEHLNKFEDVMLPSHIGIPYTNGFKYRVFFPT</sequence>
<dbReference type="AlphaFoldDB" id="A0AAW2W9I0"/>
<reference evidence="1" key="2">
    <citation type="journal article" date="2024" name="Plant">
        <title>Genomic evolution and insights into agronomic trait innovations of Sesamum species.</title>
        <authorList>
            <person name="Miao H."/>
            <person name="Wang L."/>
            <person name="Qu L."/>
            <person name="Liu H."/>
            <person name="Sun Y."/>
            <person name="Le M."/>
            <person name="Wang Q."/>
            <person name="Wei S."/>
            <person name="Zheng Y."/>
            <person name="Lin W."/>
            <person name="Duan Y."/>
            <person name="Cao H."/>
            <person name="Xiong S."/>
            <person name="Wang X."/>
            <person name="Wei L."/>
            <person name="Li C."/>
            <person name="Ma Q."/>
            <person name="Ju M."/>
            <person name="Zhao R."/>
            <person name="Li G."/>
            <person name="Mu C."/>
            <person name="Tian Q."/>
            <person name="Mei H."/>
            <person name="Zhang T."/>
            <person name="Gao T."/>
            <person name="Zhang H."/>
        </authorList>
    </citation>
    <scope>NUCLEOTIDE SEQUENCE</scope>
    <source>
        <strain evidence="1">G02</strain>
    </source>
</reference>
<protein>
    <submittedName>
        <fullName evidence="1">Uncharacterized protein</fullName>
    </submittedName>
</protein>
<organism evidence="1">
    <name type="scientific">Sesamum radiatum</name>
    <name type="common">Black benniseed</name>
    <dbReference type="NCBI Taxonomy" id="300843"/>
    <lineage>
        <taxon>Eukaryota</taxon>
        <taxon>Viridiplantae</taxon>
        <taxon>Streptophyta</taxon>
        <taxon>Embryophyta</taxon>
        <taxon>Tracheophyta</taxon>
        <taxon>Spermatophyta</taxon>
        <taxon>Magnoliopsida</taxon>
        <taxon>eudicotyledons</taxon>
        <taxon>Gunneridae</taxon>
        <taxon>Pentapetalae</taxon>
        <taxon>asterids</taxon>
        <taxon>lamiids</taxon>
        <taxon>Lamiales</taxon>
        <taxon>Pedaliaceae</taxon>
        <taxon>Sesamum</taxon>
    </lineage>
</organism>
<name>A0AAW2W9I0_SESRA</name>
<gene>
    <name evidence="1" type="ORF">Sradi_0387500</name>
</gene>